<evidence type="ECO:0000256" key="7">
    <source>
        <dbReference type="ARBA" id="ARBA00022723"/>
    </source>
</evidence>
<dbReference type="GO" id="GO:0006013">
    <property type="term" value="P:mannose metabolic process"/>
    <property type="evidence" value="ECO:0007669"/>
    <property type="project" value="TreeGrafter"/>
</dbReference>
<keyword evidence="9" id="KW-0413">Isomerase</keyword>
<keyword evidence="8" id="KW-0460">Magnesium</keyword>
<protein>
    <recommendedName>
        <fullName evidence="5">phosphomannomutase</fullName>
        <ecNumber evidence="5">5.4.2.8</ecNumber>
    </recommendedName>
</protein>
<dbReference type="GO" id="GO:0009298">
    <property type="term" value="P:GDP-mannose biosynthetic process"/>
    <property type="evidence" value="ECO:0007669"/>
    <property type="project" value="UniProtKB-UniPathway"/>
</dbReference>
<dbReference type="GO" id="GO:0006487">
    <property type="term" value="P:protein N-linked glycosylation"/>
    <property type="evidence" value="ECO:0007669"/>
    <property type="project" value="TreeGrafter"/>
</dbReference>
<dbReference type="Pfam" id="PF03332">
    <property type="entry name" value="PMM"/>
    <property type="match status" value="1"/>
</dbReference>
<dbReference type="EC" id="5.4.2.8" evidence="5"/>
<evidence type="ECO:0000256" key="8">
    <source>
        <dbReference type="ARBA" id="ARBA00022842"/>
    </source>
</evidence>
<evidence type="ECO:0000256" key="2">
    <source>
        <dbReference type="ARBA" id="ARBA00004699"/>
    </source>
</evidence>
<comment type="subunit">
    <text evidence="4">Homodimer.</text>
</comment>
<evidence type="ECO:0000313" key="10">
    <source>
        <dbReference type="EMBL" id="QBK88780.1"/>
    </source>
</evidence>
<dbReference type="InterPro" id="IPR006379">
    <property type="entry name" value="HAD-SF_hydro_IIB"/>
</dbReference>
<organism evidence="10">
    <name type="scientific">Mimivirus LCMiAC01</name>
    <dbReference type="NCBI Taxonomy" id="2506608"/>
    <lineage>
        <taxon>Viruses</taxon>
        <taxon>Varidnaviria</taxon>
        <taxon>Bamfordvirae</taxon>
        <taxon>Nucleocytoviricota</taxon>
        <taxon>Megaviricetes</taxon>
        <taxon>Imitervirales</taxon>
        <taxon>Mimiviridae</taxon>
        <taxon>Klosneuvirinae</taxon>
    </lineage>
</organism>
<dbReference type="UniPathway" id="UPA00126">
    <property type="reaction ID" value="UER00424"/>
</dbReference>
<sequence>MKLLLFDVDGTICESGEKIDDNMAKTLLNLKNRYILGLVSGGGYKKICIQIPNLWDIFEYVFTENGIISYQNGKIISENNIRDKLGMKTITHINEVLTNYIAHTDKIRIKTGGFINLRKGLIYFTPIGQNCTKQERSSFVEYDTNNNIRMKIIKDLCTLLPNLTFCIGGQLGISISPKGWDKCNALDLINLNKYNEIIYMGDRIHPHGNDYAIAMDHRITKYYNVSSLNETEDILNNL</sequence>
<dbReference type="InterPro" id="IPR023214">
    <property type="entry name" value="HAD_sf"/>
</dbReference>
<evidence type="ECO:0000256" key="5">
    <source>
        <dbReference type="ARBA" id="ARBA00012730"/>
    </source>
</evidence>
<dbReference type="GO" id="GO:0004615">
    <property type="term" value="F:phosphomannomutase activity"/>
    <property type="evidence" value="ECO:0007669"/>
    <property type="project" value="UniProtKB-EC"/>
</dbReference>
<keyword evidence="6" id="KW-0963">Cytoplasm</keyword>
<dbReference type="InterPro" id="IPR036412">
    <property type="entry name" value="HAD-like_sf"/>
</dbReference>
<dbReference type="PANTHER" id="PTHR10466:SF0">
    <property type="entry name" value="PHOSPHOMANNOMUTASE"/>
    <property type="match status" value="1"/>
</dbReference>
<comment type="pathway">
    <text evidence="2">Nucleotide-sugar biosynthesis; GDP-alpha-D-mannose biosynthesis; alpha-D-mannose 1-phosphate from D-fructose 6-phosphate: step 2/2.</text>
</comment>
<comment type="subcellular location">
    <subcellularLocation>
        <location evidence="1">Cytoplasm</location>
    </subcellularLocation>
</comment>
<dbReference type="Gene3D" id="3.40.50.1000">
    <property type="entry name" value="HAD superfamily/HAD-like"/>
    <property type="match status" value="1"/>
</dbReference>
<accession>A0A481Z0J3</accession>
<dbReference type="InterPro" id="IPR043169">
    <property type="entry name" value="PMM_cap"/>
</dbReference>
<dbReference type="GO" id="GO:0046872">
    <property type="term" value="F:metal ion binding"/>
    <property type="evidence" value="ECO:0007669"/>
    <property type="project" value="UniProtKB-KW"/>
</dbReference>
<dbReference type="PANTHER" id="PTHR10466">
    <property type="entry name" value="PHOSPHOMANNOMUTASE"/>
    <property type="match status" value="1"/>
</dbReference>
<dbReference type="InterPro" id="IPR005002">
    <property type="entry name" value="PMM"/>
</dbReference>
<evidence type="ECO:0000256" key="1">
    <source>
        <dbReference type="ARBA" id="ARBA00004496"/>
    </source>
</evidence>
<dbReference type="EMBL" id="MK500398">
    <property type="protein sequence ID" value="QBK88780.1"/>
    <property type="molecule type" value="Genomic_DNA"/>
</dbReference>
<gene>
    <name evidence="10" type="ORF">LCMiAC01_04620</name>
</gene>
<name>A0A481Z0J3_9VIRU</name>
<proteinExistence type="inferred from homology"/>
<evidence type="ECO:0000256" key="4">
    <source>
        <dbReference type="ARBA" id="ARBA00011738"/>
    </source>
</evidence>
<dbReference type="NCBIfam" id="TIGR01484">
    <property type="entry name" value="HAD-SF-IIB"/>
    <property type="match status" value="1"/>
</dbReference>
<comment type="similarity">
    <text evidence="3">Belongs to the eukaryotic PMM family.</text>
</comment>
<evidence type="ECO:0000256" key="9">
    <source>
        <dbReference type="ARBA" id="ARBA00023235"/>
    </source>
</evidence>
<dbReference type="Gene3D" id="3.30.1240.20">
    <property type="match status" value="1"/>
</dbReference>
<evidence type="ECO:0000256" key="3">
    <source>
        <dbReference type="ARBA" id="ARBA00009736"/>
    </source>
</evidence>
<evidence type="ECO:0000256" key="6">
    <source>
        <dbReference type="ARBA" id="ARBA00022490"/>
    </source>
</evidence>
<dbReference type="SUPFAM" id="SSF56784">
    <property type="entry name" value="HAD-like"/>
    <property type="match status" value="1"/>
</dbReference>
<reference evidence="10" key="1">
    <citation type="journal article" date="2019" name="MBio">
        <title>Virus Genomes from Deep Sea Sediments Expand the Ocean Megavirome and Support Independent Origins of Viral Gigantism.</title>
        <authorList>
            <person name="Backstrom D."/>
            <person name="Yutin N."/>
            <person name="Jorgensen S.L."/>
            <person name="Dharamshi J."/>
            <person name="Homa F."/>
            <person name="Zaremba-Niedwiedzka K."/>
            <person name="Spang A."/>
            <person name="Wolf Y.I."/>
            <person name="Koonin E.V."/>
            <person name="Ettema T.J."/>
        </authorList>
    </citation>
    <scope>NUCLEOTIDE SEQUENCE</scope>
</reference>
<keyword evidence="7" id="KW-0479">Metal-binding</keyword>